<feature type="region of interest" description="Disordered" evidence="1">
    <location>
        <begin position="65"/>
        <end position="94"/>
    </location>
</feature>
<sequence length="94" mass="10702">MADPADNDDVASVRGYYGSLLDYYADRPASTEIIVIGRAGYLALRDYIKEMTGMDEIKKKITPEELQRMEDAANTGRWKREENKKARDNQGNRA</sequence>
<feature type="compositionally biased region" description="Basic and acidic residues" evidence="1">
    <location>
        <begin position="78"/>
        <end position="94"/>
    </location>
</feature>
<evidence type="ECO:0000313" key="3">
    <source>
        <dbReference type="Proteomes" id="UP000226031"/>
    </source>
</evidence>
<comment type="caution">
    <text evidence="2">The sequence shown here is derived from an EMBL/GenBank/DDBJ whole genome shotgun (WGS) entry which is preliminary data.</text>
</comment>
<dbReference type="EMBL" id="PDND01000178">
    <property type="protein sequence ID" value="PGH30331.1"/>
    <property type="molecule type" value="Genomic_DNA"/>
</dbReference>
<gene>
    <name evidence="2" type="ORF">GX50_06889</name>
</gene>
<reference evidence="2 3" key="1">
    <citation type="submission" date="2017-10" db="EMBL/GenBank/DDBJ databases">
        <title>Comparative genomics in systemic dimorphic fungi from Ajellomycetaceae.</title>
        <authorList>
            <person name="Munoz J.F."/>
            <person name="Mcewen J.G."/>
            <person name="Clay O.K."/>
            <person name="Cuomo C.A."/>
        </authorList>
    </citation>
    <scope>NUCLEOTIDE SEQUENCE [LARGE SCALE GENOMIC DNA]</scope>
    <source>
        <strain evidence="2 3">UAMH4076</strain>
    </source>
</reference>
<evidence type="ECO:0000256" key="1">
    <source>
        <dbReference type="SAM" id="MobiDB-lite"/>
    </source>
</evidence>
<protein>
    <submittedName>
        <fullName evidence="2">Uncharacterized protein</fullName>
    </submittedName>
</protein>
<organism evidence="2 3">
    <name type="scientific">[Emmonsia] crescens</name>
    <dbReference type="NCBI Taxonomy" id="73230"/>
    <lineage>
        <taxon>Eukaryota</taxon>
        <taxon>Fungi</taxon>
        <taxon>Dikarya</taxon>
        <taxon>Ascomycota</taxon>
        <taxon>Pezizomycotina</taxon>
        <taxon>Eurotiomycetes</taxon>
        <taxon>Eurotiomycetidae</taxon>
        <taxon>Onygenales</taxon>
        <taxon>Ajellomycetaceae</taxon>
        <taxon>Emergomyces</taxon>
    </lineage>
</organism>
<accession>A0A2B7ZAC2</accession>
<dbReference type="Proteomes" id="UP000226031">
    <property type="component" value="Unassembled WGS sequence"/>
</dbReference>
<dbReference type="AlphaFoldDB" id="A0A2B7ZAC2"/>
<keyword evidence="3" id="KW-1185">Reference proteome</keyword>
<evidence type="ECO:0000313" key="2">
    <source>
        <dbReference type="EMBL" id="PGH30331.1"/>
    </source>
</evidence>
<name>A0A2B7ZAC2_9EURO</name>
<proteinExistence type="predicted"/>